<protein>
    <submittedName>
        <fullName evidence="1">Uncharacterized protein</fullName>
    </submittedName>
</protein>
<gene>
    <name evidence="1" type="ORF">CGI_10020373</name>
</gene>
<accession>K1Q161</accession>
<evidence type="ECO:0000313" key="1">
    <source>
        <dbReference type="EMBL" id="EKC30202.1"/>
    </source>
</evidence>
<dbReference type="EMBL" id="JH817391">
    <property type="protein sequence ID" value="EKC30202.1"/>
    <property type="molecule type" value="Genomic_DNA"/>
</dbReference>
<name>K1Q161_MAGGI</name>
<dbReference type="AlphaFoldDB" id="K1Q161"/>
<reference evidence="1" key="1">
    <citation type="journal article" date="2012" name="Nature">
        <title>The oyster genome reveals stress adaptation and complexity of shell formation.</title>
        <authorList>
            <person name="Zhang G."/>
            <person name="Fang X."/>
            <person name="Guo X."/>
            <person name="Li L."/>
            <person name="Luo R."/>
            <person name="Xu F."/>
            <person name="Yang P."/>
            <person name="Zhang L."/>
            <person name="Wang X."/>
            <person name="Qi H."/>
            <person name="Xiong Z."/>
            <person name="Que H."/>
            <person name="Xie Y."/>
            <person name="Holland P.W."/>
            <person name="Paps J."/>
            <person name="Zhu Y."/>
            <person name="Wu F."/>
            <person name="Chen Y."/>
            <person name="Wang J."/>
            <person name="Peng C."/>
            <person name="Meng J."/>
            <person name="Yang L."/>
            <person name="Liu J."/>
            <person name="Wen B."/>
            <person name="Zhang N."/>
            <person name="Huang Z."/>
            <person name="Zhu Q."/>
            <person name="Feng Y."/>
            <person name="Mount A."/>
            <person name="Hedgecock D."/>
            <person name="Xu Z."/>
            <person name="Liu Y."/>
            <person name="Domazet-Loso T."/>
            <person name="Du Y."/>
            <person name="Sun X."/>
            <person name="Zhang S."/>
            <person name="Liu B."/>
            <person name="Cheng P."/>
            <person name="Jiang X."/>
            <person name="Li J."/>
            <person name="Fan D."/>
            <person name="Wang W."/>
            <person name="Fu W."/>
            <person name="Wang T."/>
            <person name="Wang B."/>
            <person name="Zhang J."/>
            <person name="Peng Z."/>
            <person name="Li Y."/>
            <person name="Li N."/>
            <person name="Wang J."/>
            <person name="Chen M."/>
            <person name="He Y."/>
            <person name="Tan F."/>
            <person name="Song X."/>
            <person name="Zheng Q."/>
            <person name="Huang R."/>
            <person name="Yang H."/>
            <person name="Du X."/>
            <person name="Chen L."/>
            <person name="Yang M."/>
            <person name="Gaffney P.M."/>
            <person name="Wang S."/>
            <person name="Luo L."/>
            <person name="She Z."/>
            <person name="Ming Y."/>
            <person name="Huang W."/>
            <person name="Zhang S."/>
            <person name="Huang B."/>
            <person name="Zhang Y."/>
            <person name="Qu T."/>
            <person name="Ni P."/>
            <person name="Miao G."/>
            <person name="Wang J."/>
            <person name="Wang Q."/>
            <person name="Steinberg C.E."/>
            <person name="Wang H."/>
            <person name="Li N."/>
            <person name="Qian L."/>
            <person name="Zhang G."/>
            <person name="Li Y."/>
            <person name="Yang H."/>
            <person name="Liu X."/>
            <person name="Wang J."/>
            <person name="Yin Y."/>
            <person name="Wang J."/>
        </authorList>
    </citation>
    <scope>NUCLEOTIDE SEQUENCE [LARGE SCALE GENOMIC DNA]</scope>
    <source>
        <strain evidence="1">05x7-T-G4-1.051#20</strain>
    </source>
</reference>
<proteinExistence type="predicted"/>
<sequence length="296" mass="33563">MKEKEIDKDTVIAYHDFVQTQIRGELNGIFLGPGRFYAQIAVASFLGGLISAIVGILLITLRTRHVYLISWDDQFLGPFFIILAFMLVGFAAALVVQAKRRANAYRRDLVFRPIGDYGVAVVHKSRLTFEQTTNLCPTTKGVGHAEVPLQEWKAEGMENLHHMMEDEVLLQMAGDLIQIVEDPLVDQGVLQMTEGDMGHLEKMADHLHMESEILVPGGLLQMIDTEKAPQEREEDLPMMTGTEMVHHLGIEVEVLHLMIGKFKYADIDRNRRRPPDDRNMPKTRLEDMHEGDESSF</sequence>
<organism evidence="1">
    <name type="scientific">Magallana gigas</name>
    <name type="common">Pacific oyster</name>
    <name type="synonym">Crassostrea gigas</name>
    <dbReference type="NCBI Taxonomy" id="29159"/>
    <lineage>
        <taxon>Eukaryota</taxon>
        <taxon>Metazoa</taxon>
        <taxon>Spiralia</taxon>
        <taxon>Lophotrochozoa</taxon>
        <taxon>Mollusca</taxon>
        <taxon>Bivalvia</taxon>
        <taxon>Autobranchia</taxon>
        <taxon>Pteriomorphia</taxon>
        <taxon>Ostreida</taxon>
        <taxon>Ostreoidea</taxon>
        <taxon>Ostreidae</taxon>
        <taxon>Magallana</taxon>
    </lineage>
</organism>
<dbReference type="InParanoid" id="K1Q161"/>
<dbReference type="HOGENOM" id="CLU_940885_0_0_1"/>